<evidence type="ECO:0000313" key="1">
    <source>
        <dbReference type="EMBL" id="KAI7995856.1"/>
    </source>
</evidence>
<dbReference type="Proteomes" id="UP001060215">
    <property type="component" value="Chromosome 12"/>
</dbReference>
<comment type="caution">
    <text evidence="1">The sequence shown here is derived from an EMBL/GenBank/DDBJ whole genome shotgun (WGS) entry which is preliminary data.</text>
</comment>
<keyword evidence="2" id="KW-1185">Reference proteome</keyword>
<protein>
    <submittedName>
        <fullName evidence="1">Uncharacterized protein</fullName>
    </submittedName>
</protein>
<gene>
    <name evidence="1" type="ORF">LOK49_LG11G00814</name>
</gene>
<accession>A0ACC0G879</accession>
<sequence length="226" mass="26486">MQDQENSGDMQNDDVRAPVASLVDTSGTEQRNDEDNNVFAEHIQSQLNQLVGMEDDVIKPLDQANVWWQQWASMLNECSIQAVIGNQRRRWSRDDATVVDRLRWRRKGWRQRRYARLKTEVKVGWRRKERIFQRQKRSRRKRKNSPVVLHGNRSKIRAMKLGAGKKQSGVRKRTEMQGGTRVDQKEALFGFGQRFRQCRNSTLATLCGTSLIPRTVKEFLEITVKF</sequence>
<reference evidence="1 2" key="1">
    <citation type="journal article" date="2022" name="Plant J.">
        <title>Chromosome-level genome of Camellia lanceoleosa provides a valuable resource for understanding genome evolution and self-incompatibility.</title>
        <authorList>
            <person name="Gong W."/>
            <person name="Xiao S."/>
            <person name="Wang L."/>
            <person name="Liao Z."/>
            <person name="Chang Y."/>
            <person name="Mo W."/>
            <person name="Hu G."/>
            <person name="Li W."/>
            <person name="Zhao G."/>
            <person name="Zhu H."/>
            <person name="Hu X."/>
            <person name="Ji K."/>
            <person name="Xiang X."/>
            <person name="Song Q."/>
            <person name="Yuan D."/>
            <person name="Jin S."/>
            <person name="Zhang L."/>
        </authorList>
    </citation>
    <scope>NUCLEOTIDE SEQUENCE [LARGE SCALE GENOMIC DNA]</scope>
    <source>
        <strain evidence="1">SQ_2022a</strain>
    </source>
</reference>
<organism evidence="1 2">
    <name type="scientific">Camellia lanceoleosa</name>
    <dbReference type="NCBI Taxonomy" id="1840588"/>
    <lineage>
        <taxon>Eukaryota</taxon>
        <taxon>Viridiplantae</taxon>
        <taxon>Streptophyta</taxon>
        <taxon>Embryophyta</taxon>
        <taxon>Tracheophyta</taxon>
        <taxon>Spermatophyta</taxon>
        <taxon>Magnoliopsida</taxon>
        <taxon>eudicotyledons</taxon>
        <taxon>Gunneridae</taxon>
        <taxon>Pentapetalae</taxon>
        <taxon>asterids</taxon>
        <taxon>Ericales</taxon>
        <taxon>Theaceae</taxon>
        <taxon>Camellia</taxon>
    </lineage>
</organism>
<dbReference type="EMBL" id="CM045769">
    <property type="protein sequence ID" value="KAI7995856.1"/>
    <property type="molecule type" value="Genomic_DNA"/>
</dbReference>
<name>A0ACC0G879_9ERIC</name>
<proteinExistence type="predicted"/>
<evidence type="ECO:0000313" key="2">
    <source>
        <dbReference type="Proteomes" id="UP001060215"/>
    </source>
</evidence>